<evidence type="ECO:0000259" key="11">
    <source>
        <dbReference type="Pfam" id="PF00133"/>
    </source>
</evidence>
<keyword evidence="6 10" id="KW-0648">Protein biosynthesis</keyword>
<accession>A0A0L0MK99</accession>
<organism evidence="13 14">
    <name type="scientific">Candidatus Phytoplasma phoenicium</name>
    <dbReference type="NCBI Taxonomy" id="198422"/>
    <lineage>
        <taxon>Bacteria</taxon>
        <taxon>Bacillati</taxon>
        <taxon>Mycoplasmatota</taxon>
        <taxon>Mollicutes</taxon>
        <taxon>Acholeplasmatales</taxon>
        <taxon>Acholeplasmataceae</taxon>
        <taxon>Candidatus Phytoplasma</taxon>
        <taxon>16SrIX (Pigeon pea witches'-broom group)</taxon>
    </lineage>
</organism>
<dbReference type="EC" id="6.1.1.5" evidence="10"/>
<dbReference type="GO" id="GO:0008270">
    <property type="term" value="F:zinc ion binding"/>
    <property type="evidence" value="ECO:0007669"/>
    <property type="project" value="UniProtKB-UniRule"/>
</dbReference>
<keyword evidence="2 10" id="KW-0963">Cytoplasm</keyword>
<feature type="binding site" evidence="10">
    <location>
        <position position="595"/>
    </location>
    <ligand>
        <name>ATP</name>
        <dbReference type="ChEBI" id="CHEBI:30616"/>
    </ligand>
</feature>
<comment type="caution">
    <text evidence="13">The sequence shown here is derived from an EMBL/GenBank/DDBJ whole genome shotgun (WGS) entry which is preliminary data.</text>
</comment>
<dbReference type="GO" id="GO:0000049">
    <property type="term" value="F:tRNA binding"/>
    <property type="evidence" value="ECO:0007669"/>
    <property type="project" value="InterPro"/>
</dbReference>
<evidence type="ECO:0000259" key="12">
    <source>
        <dbReference type="Pfam" id="PF08264"/>
    </source>
</evidence>
<dbReference type="InterPro" id="IPR002301">
    <property type="entry name" value="Ile-tRNA-ligase"/>
</dbReference>
<dbReference type="CDD" id="cd07960">
    <property type="entry name" value="Anticodon_Ia_Ile_BEm"/>
    <property type="match status" value="1"/>
</dbReference>
<dbReference type="InterPro" id="IPR002300">
    <property type="entry name" value="aa-tRNA-synth_Ia"/>
</dbReference>
<proteinExistence type="inferred from homology"/>
<comment type="function">
    <text evidence="8 10">Catalyzes the attachment of isoleucine to tRNA(Ile). As IleRS can inadvertently accommodate and process structurally similar amino acids such as valine, to avoid such errors it has two additional distinct tRNA(Ile)-dependent editing activities. One activity is designated as 'pretransfer' editing and involves the hydrolysis of activated Val-AMP. The other activity is designated 'posttransfer' editing and involves deacylation of mischarged Val-tRNA(Ile).</text>
</comment>
<comment type="subunit">
    <text evidence="10">Monomer.</text>
</comment>
<keyword evidence="4 10" id="KW-0547">Nucleotide-binding</keyword>
<dbReference type="InterPro" id="IPR014729">
    <property type="entry name" value="Rossmann-like_a/b/a_fold"/>
</dbReference>
<feature type="domain" description="Aminoacyl-tRNA synthetase class Ia" evidence="11">
    <location>
        <begin position="31"/>
        <end position="631"/>
    </location>
</feature>
<dbReference type="GO" id="GO:0005829">
    <property type="term" value="C:cytosol"/>
    <property type="evidence" value="ECO:0007669"/>
    <property type="project" value="TreeGrafter"/>
</dbReference>
<dbReference type="GO" id="GO:0002161">
    <property type="term" value="F:aminoacyl-tRNA deacylase activity"/>
    <property type="evidence" value="ECO:0007669"/>
    <property type="project" value="InterPro"/>
</dbReference>
<gene>
    <name evidence="10 13" type="primary">ileS</name>
    <name evidence="13" type="ORF">AlmWB_01120</name>
</gene>
<evidence type="ECO:0000313" key="14">
    <source>
        <dbReference type="Proteomes" id="UP000037086"/>
    </source>
</evidence>
<dbReference type="Proteomes" id="UP000037086">
    <property type="component" value="Unassembled WGS sequence"/>
</dbReference>
<feature type="short sequence motif" description="'KMSKS' region" evidence="10">
    <location>
        <begin position="592"/>
        <end position="596"/>
    </location>
</feature>
<comment type="similarity">
    <text evidence="1 10">Belongs to the class-I aminoacyl-tRNA synthetase family. IleS type 1 subfamily.</text>
</comment>
<keyword evidence="3 10" id="KW-0436">Ligase</keyword>
<dbReference type="OrthoDB" id="9810365at2"/>
<evidence type="ECO:0000256" key="4">
    <source>
        <dbReference type="ARBA" id="ARBA00022741"/>
    </source>
</evidence>
<feature type="domain" description="Methionyl/Valyl/Leucyl/Isoleucyl-tRNA synthetase anticodon-binding" evidence="12">
    <location>
        <begin position="676"/>
        <end position="836"/>
    </location>
</feature>
<dbReference type="PANTHER" id="PTHR42765">
    <property type="entry name" value="SOLEUCYL-TRNA SYNTHETASE"/>
    <property type="match status" value="1"/>
</dbReference>
<feature type="binding site" evidence="10">
    <location>
        <position position="551"/>
    </location>
    <ligand>
        <name>L-isoleucyl-5'-AMP</name>
        <dbReference type="ChEBI" id="CHEBI:178002"/>
    </ligand>
</feature>
<keyword evidence="10" id="KW-0862">Zinc</keyword>
<name>A0A0L0MK99_9MOLU</name>
<dbReference type="CDD" id="cd00818">
    <property type="entry name" value="IleRS_core"/>
    <property type="match status" value="1"/>
</dbReference>
<dbReference type="HAMAP" id="MF_02002">
    <property type="entry name" value="Ile_tRNA_synth_type1"/>
    <property type="match status" value="1"/>
</dbReference>
<dbReference type="InterPro" id="IPR033708">
    <property type="entry name" value="Anticodon_Ile_BEm"/>
</dbReference>
<dbReference type="GO" id="GO:0004822">
    <property type="term" value="F:isoleucine-tRNA ligase activity"/>
    <property type="evidence" value="ECO:0007669"/>
    <property type="project" value="UniProtKB-UniRule"/>
</dbReference>
<comment type="cofactor">
    <cofactor evidence="10">
        <name>Zn(2+)</name>
        <dbReference type="ChEBI" id="CHEBI:29105"/>
    </cofactor>
    <text evidence="10">Binds 1 zinc ion per subunit.</text>
</comment>
<feature type="binding site" evidence="10">
    <location>
        <position position="905"/>
    </location>
    <ligand>
        <name>Zn(2+)</name>
        <dbReference type="ChEBI" id="CHEBI:29105"/>
    </ligand>
</feature>
<dbReference type="SUPFAM" id="SSF47323">
    <property type="entry name" value="Anticodon-binding domain of a subclass of class I aminoacyl-tRNA synthetases"/>
    <property type="match status" value="1"/>
</dbReference>
<evidence type="ECO:0000256" key="2">
    <source>
        <dbReference type="ARBA" id="ARBA00022490"/>
    </source>
</evidence>
<dbReference type="AlphaFoldDB" id="A0A0L0MK99"/>
<dbReference type="PROSITE" id="PS00178">
    <property type="entry name" value="AA_TRNA_LIGASE_I"/>
    <property type="match status" value="1"/>
</dbReference>
<protein>
    <recommendedName>
        <fullName evidence="10">Isoleucine--tRNA ligase</fullName>
        <ecNumber evidence="10">6.1.1.5</ecNumber>
    </recommendedName>
    <alternativeName>
        <fullName evidence="10">Isoleucyl-tRNA synthetase</fullName>
        <shortName evidence="10">IleRS</shortName>
    </alternativeName>
</protein>
<dbReference type="GO" id="GO:0005524">
    <property type="term" value="F:ATP binding"/>
    <property type="evidence" value="ECO:0007669"/>
    <property type="project" value="UniProtKB-UniRule"/>
</dbReference>
<feature type="short sequence motif" description="'HIGH' region" evidence="10">
    <location>
        <begin position="59"/>
        <end position="69"/>
    </location>
</feature>
<evidence type="ECO:0000256" key="5">
    <source>
        <dbReference type="ARBA" id="ARBA00022840"/>
    </source>
</evidence>
<evidence type="ECO:0000256" key="9">
    <source>
        <dbReference type="ARBA" id="ARBA00048359"/>
    </source>
</evidence>
<dbReference type="Gene3D" id="1.10.730.20">
    <property type="match status" value="1"/>
</dbReference>
<feature type="binding site" evidence="10">
    <location>
        <position position="889"/>
    </location>
    <ligand>
        <name>Zn(2+)</name>
        <dbReference type="ChEBI" id="CHEBI:29105"/>
    </ligand>
</feature>
<keyword evidence="14" id="KW-1185">Reference proteome</keyword>
<dbReference type="InterPro" id="IPR001412">
    <property type="entry name" value="aa-tRNA-synth_I_CS"/>
</dbReference>
<reference evidence="13 14" key="1">
    <citation type="journal article" date="2015" name="BMC Microbiol.">
        <title>'Candidatus Phytoplasma phoenicium' associated with almond witches'-broom disease: from draft genome to genetic diversity among strain populations.</title>
        <authorList>
            <person name="Quaglino F."/>
            <person name="Kube M."/>
            <person name="Jawhari M."/>
            <person name="Abou-Jawdah Y."/>
            <person name="Siewert C."/>
            <person name="Choueiri E."/>
            <person name="Sobh H."/>
            <person name="Casati P."/>
            <person name="Tedeschi R."/>
            <person name="Molino Lova M."/>
            <person name="Alma A."/>
            <person name="Bianco P.A."/>
        </authorList>
    </citation>
    <scope>NUCLEOTIDE SEQUENCE [LARGE SCALE GENOMIC DNA]</scope>
    <source>
        <strain evidence="13 14">SA213</strain>
    </source>
</reference>
<comment type="subcellular location">
    <subcellularLocation>
        <location evidence="10">Cytoplasm</location>
    </subcellularLocation>
</comment>
<evidence type="ECO:0000256" key="6">
    <source>
        <dbReference type="ARBA" id="ARBA00022917"/>
    </source>
</evidence>
<keyword evidence="7 10" id="KW-0030">Aminoacyl-tRNA synthetase</keyword>
<dbReference type="InterPro" id="IPR023585">
    <property type="entry name" value="Ile-tRNA-ligase_type1"/>
</dbReference>
<keyword evidence="10" id="KW-0479">Metal-binding</keyword>
<dbReference type="InterPro" id="IPR013155">
    <property type="entry name" value="M/V/L/I-tRNA-synth_anticd-bd"/>
</dbReference>
<comment type="domain">
    <text evidence="10">IleRS has two distinct active sites: one for aminoacylation and one for editing. The misactivated valine is translocated from the active site to the editing site, which sterically excludes the correctly activated isoleucine. The single editing site contains two valyl binding pockets, one specific for each substrate (Val-AMP or Val-tRNA(Ile)).</text>
</comment>
<dbReference type="FunFam" id="3.40.50.620:FF:000152">
    <property type="entry name" value="Isoleucine--tRNA ligase"/>
    <property type="match status" value="1"/>
</dbReference>
<feature type="binding site" evidence="10">
    <location>
        <position position="886"/>
    </location>
    <ligand>
        <name>Zn(2+)</name>
        <dbReference type="ChEBI" id="CHEBI:29105"/>
    </ligand>
</feature>
<dbReference type="PATRIC" id="fig|198422.3.peg.22"/>
<dbReference type="RefSeq" id="WP_050337082.1">
    <property type="nucleotide sequence ID" value="NZ_JPSQ01000013.1"/>
</dbReference>
<dbReference type="Pfam" id="PF00133">
    <property type="entry name" value="tRNA-synt_1"/>
    <property type="match status" value="1"/>
</dbReference>
<comment type="catalytic activity">
    <reaction evidence="9 10">
        <text>tRNA(Ile) + L-isoleucine + ATP = L-isoleucyl-tRNA(Ile) + AMP + diphosphate</text>
        <dbReference type="Rhea" id="RHEA:11060"/>
        <dbReference type="Rhea" id="RHEA-COMP:9666"/>
        <dbReference type="Rhea" id="RHEA-COMP:9695"/>
        <dbReference type="ChEBI" id="CHEBI:30616"/>
        <dbReference type="ChEBI" id="CHEBI:33019"/>
        <dbReference type="ChEBI" id="CHEBI:58045"/>
        <dbReference type="ChEBI" id="CHEBI:78442"/>
        <dbReference type="ChEBI" id="CHEBI:78528"/>
        <dbReference type="ChEBI" id="CHEBI:456215"/>
        <dbReference type="EC" id="6.1.1.5"/>
    </reaction>
</comment>
<dbReference type="InterPro" id="IPR009080">
    <property type="entry name" value="tRNAsynth_Ia_anticodon-bd"/>
</dbReference>
<evidence type="ECO:0000256" key="3">
    <source>
        <dbReference type="ARBA" id="ARBA00022598"/>
    </source>
</evidence>
<evidence type="ECO:0000256" key="8">
    <source>
        <dbReference type="ARBA" id="ARBA00025217"/>
    </source>
</evidence>
<feature type="binding site" evidence="10">
    <location>
        <position position="902"/>
    </location>
    <ligand>
        <name>Zn(2+)</name>
        <dbReference type="ChEBI" id="CHEBI:29105"/>
    </ligand>
</feature>
<evidence type="ECO:0000256" key="7">
    <source>
        <dbReference type="ARBA" id="ARBA00023146"/>
    </source>
</evidence>
<dbReference type="SUPFAM" id="SSF52374">
    <property type="entry name" value="Nucleotidylyl transferase"/>
    <property type="match status" value="1"/>
</dbReference>
<dbReference type="PANTHER" id="PTHR42765:SF1">
    <property type="entry name" value="ISOLEUCINE--TRNA LIGASE, MITOCHONDRIAL"/>
    <property type="match status" value="1"/>
</dbReference>
<dbReference type="EMBL" id="JPSQ01000013">
    <property type="protein sequence ID" value="KND62691.1"/>
    <property type="molecule type" value="Genomic_DNA"/>
</dbReference>
<dbReference type="GO" id="GO:0006428">
    <property type="term" value="P:isoleucyl-tRNA aminoacylation"/>
    <property type="evidence" value="ECO:0007669"/>
    <property type="project" value="UniProtKB-UniRule"/>
</dbReference>
<evidence type="ECO:0000313" key="13">
    <source>
        <dbReference type="EMBL" id="KND62691.1"/>
    </source>
</evidence>
<evidence type="ECO:0000256" key="1">
    <source>
        <dbReference type="ARBA" id="ARBA00006887"/>
    </source>
</evidence>
<dbReference type="InterPro" id="IPR009008">
    <property type="entry name" value="Val/Leu/Ile-tRNA-synth_edit"/>
</dbReference>
<evidence type="ECO:0000256" key="10">
    <source>
        <dbReference type="HAMAP-Rule" id="MF_02002"/>
    </source>
</evidence>
<dbReference type="SUPFAM" id="SSF50677">
    <property type="entry name" value="ValRS/IleRS/LeuRS editing domain"/>
    <property type="match status" value="1"/>
</dbReference>
<dbReference type="NCBIfam" id="TIGR00392">
    <property type="entry name" value="ileS"/>
    <property type="match status" value="1"/>
</dbReference>
<dbReference type="Pfam" id="PF08264">
    <property type="entry name" value="Anticodon_1"/>
    <property type="match status" value="1"/>
</dbReference>
<dbReference type="PRINTS" id="PR00984">
    <property type="entry name" value="TRNASYNTHILE"/>
</dbReference>
<dbReference type="Gene3D" id="3.40.50.620">
    <property type="entry name" value="HUPs"/>
    <property type="match status" value="2"/>
</dbReference>
<dbReference type="InterPro" id="IPR050081">
    <property type="entry name" value="Ile-tRNA_ligase"/>
</dbReference>
<dbReference type="Gene3D" id="1.10.10.830">
    <property type="entry name" value="Ile-tRNA synthetase CP2 domain-like"/>
    <property type="match status" value="1"/>
</dbReference>
<sequence length="911" mass="107125">MNIEYKNTLLMPKTNFPMKGNLSQKEIEIENYWEQINLYQQLLKKNKKNPKFILHDGPPYANGDIHIGHALNKILKDFIVRFKTMQGFYTPYIPGWDTHGLPIEIAVLKKLSKNKTMEKNNFLQQCQQFAFTFIEKQKKNFKRLGILGEWENPYLTFQNSFIADEIRILGKMIEKNLIFKKLKPVYWSPFLESVLAESEIEYREHQSLSIFINFKILDADWLKDVNLLIWTTTPWTLPANVAICVHPLKDYHLIENNNQKYIVSAATLDNLCPKFQWNELKILKTFKGQKLENLNYENTLFSCKGKVVVDTFVLENEGTGLVHIAPGHGHDDFLIGQKYQFPTLCSVDKKGLMTEIAGVYQGLFYEKANKVIIEDLKKNHLLLKAEILTHAYPHDERIKKPVFFLAIPQWFLNITKIKKNIFTQIEKVQWLPQWGKIKMHNMIENREDWVISRQKTWGVPIPIFYTEAQNPILDIVLINHIADLIEKNGKEIWIKWDVKDLLPTGYKHPESPNNIFLKEKDILDVWFDSGTSYSILRKLSPHFFPANIYLEGADQYRGWFNSSLITSTIAFGQTPYQQILTHGFVLDGKGQKMSKSLNNVIDPLNIIKQKGADILRLWVASTNYKIDVRIDDSILKQIEEKYRKIRNTFRFMLGNLNQFNPQKHYIPFEKREIFHRIIMLEFQELLLQIIQSYEDYNFEKVISLLYPFITNKLSAFYLDFAKDVLYIEKENNIERRVIQSNIYDILLSLLKILTPIIPHTTAEAYQTLPFKKQLDLYLENMPNAEQIKKFINQKAQNFHTIKEAFNLFYNLRESVLKNLEEARQKKIINKSAQANLILKLPEKYIKALKLLKIKKKLNKILMVAQIKIHQTNNFAIYVDKALGESCPRCWNIIPQKKENDLCQRCYEILNN</sequence>
<keyword evidence="5 10" id="KW-0067">ATP-binding</keyword>